<evidence type="ECO:0000313" key="2">
    <source>
        <dbReference type="EMBL" id="NUB01398.1"/>
    </source>
</evidence>
<feature type="compositionally biased region" description="Low complexity" evidence="1">
    <location>
        <begin position="640"/>
        <end position="649"/>
    </location>
</feature>
<accession>A0ABX2KCR2</accession>
<dbReference type="GO" id="GO:0008168">
    <property type="term" value="F:methyltransferase activity"/>
    <property type="evidence" value="ECO:0007669"/>
    <property type="project" value="UniProtKB-KW"/>
</dbReference>
<keyword evidence="3" id="KW-1185">Reference proteome</keyword>
<dbReference type="Gene3D" id="3.40.50.150">
    <property type="entry name" value="Vaccinia Virus protein VP39"/>
    <property type="match status" value="1"/>
</dbReference>
<reference evidence="2 3" key="1">
    <citation type="submission" date="2019-10" db="EMBL/GenBank/DDBJ databases">
        <title>Genome sequence of Azospirillum melinis.</title>
        <authorList>
            <person name="Ambrosini A."/>
            <person name="Sant'Anna F.H."/>
            <person name="Cassan F.D."/>
            <person name="Souza E.M."/>
            <person name="Passaglia L.M.P."/>
        </authorList>
    </citation>
    <scope>NUCLEOTIDE SEQUENCE [LARGE SCALE GENOMIC DNA]</scope>
    <source>
        <strain evidence="2 3">TMCY0552</strain>
    </source>
</reference>
<protein>
    <submittedName>
        <fullName evidence="2">Class I SAM-dependent methyltransferase</fullName>
    </submittedName>
</protein>
<dbReference type="GO" id="GO:0032259">
    <property type="term" value="P:methylation"/>
    <property type="evidence" value="ECO:0007669"/>
    <property type="project" value="UniProtKB-KW"/>
</dbReference>
<organism evidence="2 3">
    <name type="scientific">Azospirillum melinis</name>
    <dbReference type="NCBI Taxonomy" id="328839"/>
    <lineage>
        <taxon>Bacteria</taxon>
        <taxon>Pseudomonadati</taxon>
        <taxon>Pseudomonadota</taxon>
        <taxon>Alphaproteobacteria</taxon>
        <taxon>Rhodospirillales</taxon>
        <taxon>Azospirillaceae</taxon>
        <taxon>Azospirillum</taxon>
    </lineage>
</organism>
<feature type="region of interest" description="Disordered" evidence="1">
    <location>
        <begin position="636"/>
        <end position="659"/>
    </location>
</feature>
<evidence type="ECO:0000256" key="1">
    <source>
        <dbReference type="SAM" id="MobiDB-lite"/>
    </source>
</evidence>
<keyword evidence="2" id="KW-0808">Transferase</keyword>
<keyword evidence="2" id="KW-0489">Methyltransferase</keyword>
<name>A0ABX2KCR2_9PROT</name>
<dbReference type="SUPFAM" id="SSF53335">
    <property type="entry name" value="S-adenosyl-L-methionine-dependent methyltransferases"/>
    <property type="match status" value="1"/>
</dbReference>
<gene>
    <name evidence="2" type="ORF">GBZ48_19240</name>
</gene>
<evidence type="ECO:0000313" key="3">
    <source>
        <dbReference type="Proteomes" id="UP000605086"/>
    </source>
</evidence>
<comment type="caution">
    <text evidence="2">The sequence shown here is derived from an EMBL/GenBank/DDBJ whole genome shotgun (WGS) entry which is preliminary data.</text>
</comment>
<dbReference type="InterPro" id="IPR029063">
    <property type="entry name" value="SAM-dependent_MTases_sf"/>
</dbReference>
<proteinExistence type="predicted"/>
<dbReference type="EMBL" id="WHOS01000025">
    <property type="protein sequence ID" value="NUB01398.1"/>
    <property type="molecule type" value="Genomic_DNA"/>
</dbReference>
<dbReference type="RefSeq" id="WP_174472471.1">
    <property type="nucleotide sequence ID" value="NZ_JAGINN010000009.1"/>
</dbReference>
<dbReference type="Proteomes" id="UP000605086">
    <property type="component" value="Unassembled WGS sequence"/>
</dbReference>
<sequence length="888" mass="99140">MVFDCIKQSEHYELEYIRFNDIDRFSSDSAIDFWVFNYHPYAMADLDTSGLRRLSGRVFTIVLETLPEDPFALCPREHFDAYICLDPTLTADGRVYPFPRPLETPLAVLPSAPAGVPVIGSFGFPTVGKGFELVVDAVNREFDRAIVRINVPDGDFTGGTALLHGENYTDHLERLCRQAAKPGVQIDFTRKYLSKAELISWCAGNSLNCFLYTRQQPGLSATTDQAIVSGRPLAVSDNPTFRHIHAHIPPYPYWSLQDSLERSPPIVRELGSLWGPATFAKRFHALLQDFHLLPQADAPKAEKDPKPGSMALRTAEVLPVVLVVNHASQRCGIHEYGRNLADALSSSRSLTVHYCECDDAETLKTSVDRVRPDLLLLNYNPGTMPWFTAEVSSRYAGLPRVELRHEFAQNVDVPDDPRFSHHILPDPTLNLEGPRLFSCGRYVPYFTMRTPAPRIPTIGSFGFGTPNKGFDELILRVQHEFDEAIIRLNIPWNDVVDPEGRMAHATVERCRRLLFKDSIHLSITHDFLDREGILDWLSANTLNAFFYNGPNMLGISSVVDYALAVDRPLAVTMNPMFRHLRDVRPKIMADQLPLKQIIAAGTAGLVSLRNDWSPARYRQRLEDILLGILLKRQTGERDAPQASAPASPAKPERPAGQSEPAFNRVLDDMARAHYEPVVALMREKCPDLILRKIPRANVQQAFVLDTVLGILTGIGKTAAPRTLCVGSFEDTAAETLTALGWGVDKIDPAINTDLDGFMLLRSTHKESYDVIFSTSVIEHVADDGKFAENIAALLKLNGVAVLTLDFNDAYRPGARLPLVDERLYRIADLTDRLLPRMKGCQLIDTPQWDAPPDFDYEGCRYGFATLVVRKTDADPKSAADSAATMRVE</sequence>